<proteinExistence type="predicted"/>
<accession>A0A512C2S8</accession>
<dbReference type="EMBL" id="BJYU01000203">
    <property type="protein sequence ID" value="GEO18523.1"/>
    <property type="molecule type" value="Genomic_DNA"/>
</dbReference>
<protein>
    <recommendedName>
        <fullName evidence="4">MBOAT family protein</fullName>
    </recommendedName>
</protein>
<feature type="transmembrane region" description="Helical" evidence="1">
    <location>
        <begin position="179"/>
        <end position="200"/>
    </location>
</feature>
<dbReference type="AlphaFoldDB" id="A0A512C2S8"/>
<sequence length="490" mass="54309">MSQSASVPPQAAGVKTVNSPFWRAGYLSTPSFVKFAQTWRGRAVLFAAFGLMATAYSPRFGPLWAITAAAVAFAGTHRYWAIMVITAVVAAARLLVGTPQVTAASAASAAEGVEGHTTLLLVNGCALLAFFVMAFLAIRWVHRHPASLLARRPTLCLVAAIPALALLASSPLLHGLPKVALWAFTLIFALYCWYLGYALIDQKMRSASPMQAQLGVMRPVWSEGPTPIGKGMGYLRKVEARTPHDLAVTQIKGVRLMAWCLTLYVLQAGMTHAFHETLAIPHLDDVMTRFNEGLPYPIALSWASLVLGYFEAIISLSIFGHSYVAVARMAGFRLLRNTYRPFEATTLAEFWNRYYYYFKELLVEFFFMPTFLRYFKTRPKLRVAFATFMAAGVGNWLFHFIRDIAAVAEVGWRSYLAGFSTYAFYCLVLSAGIAASQLRKRAPREGLLRGKVIPVFCVGVFFCLLQVFNDSAWDRPFAAHFGLFVHLFGI</sequence>
<evidence type="ECO:0000313" key="3">
    <source>
        <dbReference type="Proteomes" id="UP000321085"/>
    </source>
</evidence>
<name>A0A512C2S8_9HYPH</name>
<dbReference type="RefSeq" id="WP_147023055.1">
    <property type="nucleotide sequence ID" value="NZ_BJYU01000203.1"/>
</dbReference>
<feature type="transmembrane region" description="Helical" evidence="1">
    <location>
        <begin position="256"/>
        <end position="274"/>
    </location>
</feature>
<feature type="transmembrane region" description="Helical" evidence="1">
    <location>
        <begin position="153"/>
        <end position="173"/>
    </location>
</feature>
<feature type="transmembrane region" description="Helical" evidence="1">
    <location>
        <begin position="383"/>
        <end position="402"/>
    </location>
</feature>
<feature type="transmembrane region" description="Helical" evidence="1">
    <location>
        <begin position="39"/>
        <end position="58"/>
    </location>
</feature>
<feature type="transmembrane region" description="Helical" evidence="1">
    <location>
        <begin position="294"/>
        <end position="319"/>
    </location>
</feature>
<evidence type="ECO:0008006" key="4">
    <source>
        <dbReference type="Google" id="ProtNLM"/>
    </source>
</evidence>
<feature type="transmembrane region" description="Helical" evidence="1">
    <location>
        <begin position="118"/>
        <end position="141"/>
    </location>
</feature>
<feature type="transmembrane region" description="Helical" evidence="1">
    <location>
        <begin position="414"/>
        <end position="435"/>
    </location>
</feature>
<keyword evidence="1" id="KW-0472">Membrane</keyword>
<dbReference type="Proteomes" id="UP000321085">
    <property type="component" value="Unassembled WGS sequence"/>
</dbReference>
<keyword evidence="3" id="KW-1185">Reference proteome</keyword>
<gene>
    <name evidence="2" type="ORF">MAE02_62190</name>
</gene>
<comment type="caution">
    <text evidence="2">The sequence shown here is derived from an EMBL/GenBank/DDBJ whole genome shotgun (WGS) entry which is preliminary data.</text>
</comment>
<feature type="transmembrane region" description="Helical" evidence="1">
    <location>
        <begin position="79"/>
        <end position="98"/>
    </location>
</feature>
<feature type="transmembrane region" description="Helical" evidence="1">
    <location>
        <begin position="447"/>
        <end position="468"/>
    </location>
</feature>
<keyword evidence="1" id="KW-0812">Transmembrane</keyword>
<keyword evidence="1" id="KW-1133">Transmembrane helix</keyword>
<evidence type="ECO:0000313" key="2">
    <source>
        <dbReference type="EMBL" id="GEO18523.1"/>
    </source>
</evidence>
<reference evidence="2 3" key="1">
    <citation type="submission" date="2019-07" db="EMBL/GenBank/DDBJ databases">
        <title>Whole genome shotgun sequence of Microvirga aerophila NBRC 106136.</title>
        <authorList>
            <person name="Hosoyama A."/>
            <person name="Uohara A."/>
            <person name="Ohji S."/>
            <person name="Ichikawa N."/>
        </authorList>
    </citation>
    <scope>NUCLEOTIDE SEQUENCE [LARGE SCALE GENOMIC DNA]</scope>
    <source>
        <strain evidence="2 3">NBRC 106136</strain>
    </source>
</reference>
<organism evidence="2 3">
    <name type="scientific">Microvirga aerophila</name>
    <dbReference type="NCBI Taxonomy" id="670291"/>
    <lineage>
        <taxon>Bacteria</taxon>
        <taxon>Pseudomonadati</taxon>
        <taxon>Pseudomonadota</taxon>
        <taxon>Alphaproteobacteria</taxon>
        <taxon>Hyphomicrobiales</taxon>
        <taxon>Methylobacteriaceae</taxon>
        <taxon>Microvirga</taxon>
    </lineage>
</organism>
<evidence type="ECO:0000256" key="1">
    <source>
        <dbReference type="SAM" id="Phobius"/>
    </source>
</evidence>